<dbReference type="PANTHER" id="PTHR22775">
    <property type="entry name" value="SORTING NEXIN"/>
    <property type="match status" value="1"/>
</dbReference>
<evidence type="ECO:0000313" key="2">
    <source>
        <dbReference type="Proteomes" id="UP001530377"/>
    </source>
</evidence>
<protein>
    <submittedName>
        <fullName evidence="1">Uncharacterized protein</fullName>
    </submittedName>
</protein>
<dbReference type="EMBL" id="JALLPB020000489">
    <property type="protein sequence ID" value="KAL3808581.1"/>
    <property type="molecule type" value="Genomic_DNA"/>
</dbReference>
<proteinExistence type="predicted"/>
<keyword evidence="2" id="KW-1185">Reference proteome</keyword>
<evidence type="ECO:0000313" key="1">
    <source>
        <dbReference type="EMBL" id="KAL3808581.1"/>
    </source>
</evidence>
<dbReference type="PANTHER" id="PTHR22775:SF3">
    <property type="entry name" value="SORTING NEXIN-13"/>
    <property type="match status" value="1"/>
</dbReference>
<accession>A0ABD3RB29</accession>
<dbReference type="AlphaFoldDB" id="A0ABD3RB29"/>
<comment type="caution">
    <text evidence="1">The sequence shown here is derived from an EMBL/GenBank/DDBJ whole genome shotgun (WGS) entry which is preliminary data.</text>
</comment>
<dbReference type="Proteomes" id="UP001530377">
    <property type="component" value="Unassembled WGS sequence"/>
</dbReference>
<gene>
    <name evidence="1" type="ORF">ACHAXA_004036</name>
</gene>
<reference evidence="1 2" key="1">
    <citation type="submission" date="2024-10" db="EMBL/GenBank/DDBJ databases">
        <title>Updated reference genomes for cyclostephanoid diatoms.</title>
        <authorList>
            <person name="Roberts W.R."/>
            <person name="Alverson A.J."/>
        </authorList>
    </citation>
    <scope>NUCLEOTIDE SEQUENCE [LARGE SCALE GENOMIC DNA]</scope>
    <source>
        <strain evidence="1 2">AJA228-03</strain>
    </source>
</reference>
<organism evidence="1 2">
    <name type="scientific">Cyclostephanos tholiformis</name>
    <dbReference type="NCBI Taxonomy" id="382380"/>
    <lineage>
        <taxon>Eukaryota</taxon>
        <taxon>Sar</taxon>
        <taxon>Stramenopiles</taxon>
        <taxon>Ochrophyta</taxon>
        <taxon>Bacillariophyta</taxon>
        <taxon>Coscinodiscophyceae</taxon>
        <taxon>Thalassiosirophycidae</taxon>
        <taxon>Stephanodiscales</taxon>
        <taxon>Stephanodiscaceae</taxon>
        <taxon>Cyclostephanos</taxon>
    </lineage>
</organism>
<sequence length="68" mass="7703">MIKKCFPGQLRTVLGKHTDNGLDMLHEMLQNRMVLKSMAYMMLDLVLAEVFPELNDFVTCAESLGKDA</sequence>
<name>A0ABD3RB29_9STRA</name>